<sequence>MRYLKYFFLAVLALCLLTLALANRQMVTLTLLPKQMAVFSGIAWQIELPLFVVVIGGLIAGLLVGFVWEWMREHRHRAEASRAKRDAGKMERELRRLKKSKQEDQDEVLALLEDSPKAG</sequence>
<dbReference type="RefSeq" id="WP_095596628.1">
    <property type="nucleotide sequence ID" value="NZ_BMKN01000001.1"/>
</dbReference>
<evidence type="ECO:0000256" key="1">
    <source>
        <dbReference type="ARBA" id="ARBA00022475"/>
    </source>
</evidence>
<keyword evidence="9" id="KW-1185">Reference proteome</keyword>
<comment type="caution">
    <text evidence="8">The sequence shown here is derived from an EMBL/GenBank/DDBJ whole genome shotgun (WGS) entry which is preliminary data.</text>
</comment>
<keyword evidence="8" id="KW-0413">Isomerase</keyword>
<dbReference type="Proteomes" id="UP000606730">
    <property type="component" value="Unassembled WGS sequence"/>
</dbReference>
<keyword evidence="4 6" id="KW-0472">Membrane</keyword>
<dbReference type="GO" id="GO:0016853">
    <property type="term" value="F:isomerase activity"/>
    <property type="evidence" value="ECO:0007669"/>
    <property type="project" value="UniProtKB-KW"/>
</dbReference>
<keyword evidence="1" id="KW-1003">Cell membrane</keyword>
<organism evidence="8 9">
    <name type="scientific">Actibacterium pelagium</name>
    <dbReference type="NCBI Taxonomy" id="2029103"/>
    <lineage>
        <taxon>Bacteria</taxon>
        <taxon>Pseudomonadati</taxon>
        <taxon>Pseudomonadota</taxon>
        <taxon>Alphaproteobacteria</taxon>
        <taxon>Rhodobacterales</taxon>
        <taxon>Roseobacteraceae</taxon>
        <taxon>Actibacterium</taxon>
    </lineage>
</organism>
<evidence type="ECO:0000256" key="6">
    <source>
        <dbReference type="SAM" id="Phobius"/>
    </source>
</evidence>
<reference evidence="8" key="2">
    <citation type="submission" date="2020-09" db="EMBL/GenBank/DDBJ databases">
        <authorList>
            <person name="Sun Q."/>
            <person name="Zhou Y."/>
        </authorList>
    </citation>
    <scope>NUCLEOTIDE SEQUENCE</scope>
    <source>
        <strain evidence="8">CGMCC 1.16012</strain>
    </source>
</reference>
<dbReference type="Pfam" id="PF06305">
    <property type="entry name" value="LapA_dom"/>
    <property type="match status" value="1"/>
</dbReference>
<feature type="compositionally biased region" description="Basic and acidic residues" evidence="5">
    <location>
        <begin position="78"/>
        <end position="94"/>
    </location>
</feature>
<feature type="transmembrane region" description="Helical" evidence="6">
    <location>
        <begin position="48"/>
        <end position="68"/>
    </location>
</feature>
<accession>A0A917EIQ3</accession>
<protein>
    <submittedName>
        <fullName evidence="8">Phosphoribosylanthranilate isomerase</fullName>
    </submittedName>
</protein>
<evidence type="ECO:0000256" key="5">
    <source>
        <dbReference type="SAM" id="MobiDB-lite"/>
    </source>
</evidence>
<evidence type="ECO:0000259" key="7">
    <source>
        <dbReference type="Pfam" id="PF06305"/>
    </source>
</evidence>
<dbReference type="AlphaFoldDB" id="A0A917EIQ3"/>
<feature type="domain" description="Lipopolysaccharide assembly protein A" evidence="7">
    <location>
        <begin position="23"/>
        <end position="94"/>
    </location>
</feature>
<keyword evidence="3 6" id="KW-1133">Transmembrane helix</keyword>
<evidence type="ECO:0000256" key="3">
    <source>
        <dbReference type="ARBA" id="ARBA00022989"/>
    </source>
</evidence>
<reference evidence="8" key="1">
    <citation type="journal article" date="2014" name="Int. J. Syst. Evol. Microbiol.">
        <title>Complete genome sequence of Corynebacterium casei LMG S-19264T (=DSM 44701T), isolated from a smear-ripened cheese.</title>
        <authorList>
            <consortium name="US DOE Joint Genome Institute (JGI-PGF)"/>
            <person name="Walter F."/>
            <person name="Albersmeier A."/>
            <person name="Kalinowski J."/>
            <person name="Ruckert C."/>
        </authorList>
    </citation>
    <scope>NUCLEOTIDE SEQUENCE</scope>
    <source>
        <strain evidence="8">CGMCC 1.16012</strain>
    </source>
</reference>
<dbReference type="OrthoDB" id="7689797at2"/>
<evidence type="ECO:0000256" key="2">
    <source>
        <dbReference type="ARBA" id="ARBA00022692"/>
    </source>
</evidence>
<evidence type="ECO:0000313" key="9">
    <source>
        <dbReference type="Proteomes" id="UP000606730"/>
    </source>
</evidence>
<evidence type="ECO:0000313" key="8">
    <source>
        <dbReference type="EMBL" id="GGE39889.1"/>
    </source>
</evidence>
<feature type="region of interest" description="Disordered" evidence="5">
    <location>
        <begin position="78"/>
        <end position="106"/>
    </location>
</feature>
<dbReference type="EMBL" id="BMKN01000001">
    <property type="protein sequence ID" value="GGE39889.1"/>
    <property type="molecule type" value="Genomic_DNA"/>
</dbReference>
<name>A0A917EIQ3_9RHOB</name>
<keyword evidence="2 6" id="KW-0812">Transmembrane</keyword>
<gene>
    <name evidence="8" type="ORF">GCM10011517_04500</name>
</gene>
<evidence type="ECO:0000256" key="4">
    <source>
        <dbReference type="ARBA" id="ARBA00023136"/>
    </source>
</evidence>
<proteinExistence type="predicted"/>
<dbReference type="GO" id="GO:0005886">
    <property type="term" value="C:plasma membrane"/>
    <property type="evidence" value="ECO:0007669"/>
    <property type="project" value="InterPro"/>
</dbReference>
<dbReference type="InterPro" id="IPR010445">
    <property type="entry name" value="LapA_dom"/>
</dbReference>